<dbReference type="AlphaFoldDB" id="A0A8J8Q246"/>
<sequence length="284" mass="31839">MEPYLDESDDPGGTGAQAAGQSTAVDDVAYLTRASHRVTVLTALAERPRSRADLGEFTGVSPSTISRTLREFESRHWVRKNGHQYEATQTGAFVASVMEELLARLETERQFRDVWQWLPVEVRELGLETMSDAVVTVAAVDDPYRPVNRFVSMLRETDRFRFVGFDLALLEPCQIELCQRIVDGMQTEIIDPPSVARYIRSTYPEQSAKTLASGNLTVLLHDDLPNYGICLFDDRVGICGYNPDSGTVRVLIDTDVPAVREWAESVYESYRREAQPLALEATTN</sequence>
<dbReference type="EMBL" id="PHNJ01000004">
    <property type="protein sequence ID" value="TYL38735.1"/>
    <property type="molecule type" value="Genomic_DNA"/>
</dbReference>
<dbReference type="Pfam" id="PF08350">
    <property type="entry name" value="FilR1_middle"/>
    <property type="match status" value="1"/>
</dbReference>
<feature type="compositionally biased region" description="Acidic residues" evidence="1">
    <location>
        <begin position="1"/>
        <end position="10"/>
    </location>
</feature>
<reference evidence="3" key="1">
    <citation type="submission" date="2017-11" db="EMBL/GenBank/DDBJ databases">
        <authorList>
            <person name="Kajale S.C."/>
            <person name="Sharma A."/>
        </authorList>
    </citation>
    <scope>NUCLEOTIDE SEQUENCE</scope>
    <source>
        <strain evidence="3">LS1_42</strain>
    </source>
</reference>
<dbReference type="InterPro" id="IPR011991">
    <property type="entry name" value="ArsR-like_HTH"/>
</dbReference>
<dbReference type="InterPro" id="IPR036388">
    <property type="entry name" value="WH-like_DNA-bd_sf"/>
</dbReference>
<dbReference type="Pfam" id="PF25213">
    <property type="entry name" value="HVO_A0261_N"/>
    <property type="match status" value="1"/>
</dbReference>
<proteinExistence type="predicted"/>
<protein>
    <submittedName>
        <fullName evidence="3">MarR family transcriptional regulator</fullName>
    </submittedName>
</protein>
<evidence type="ECO:0000313" key="4">
    <source>
        <dbReference type="Proteomes" id="UP000766904"/>
    </source>
</evidence>
<dbReference type="InterPro" id="IPR057527">
    <property type="entry name" value="HVO_A0261-like_N"/>
</dbReference>
<dbReference type="SUPFAM" id="SSF46785">
    <property type="entry name" value="Winged helix' DNA-binding domain"/>
    <property type="match status" value="1"/>
</dbReference>
<dbReference type="GO" id="GO:0003677">
    <property type="term" value="F:DNA binding"/>
    <property type="evidence" value="ECO:0007669"/>
    <property type="project" value="InterPro"/>
</dbReference>
<dbReference type="InterPro" id="IPR013561">
    <property type="entry name" value="FilR1_middle_dom"/>
</dbReference>
<dbReference type="SMART" id="SM00419">
    <property type="entry name" value="HTH_CRP"/>
    <property type="match status" value="1"/>
</dbReference>
<gene>
    <name evidence="3" type="ORF">CV102_09460</name>
</gene>
<feature type="region of interest" description="Disordered" evidence="1">
    <location>
        <begin position="1"/>
        <end position="22"/>
    </location>
</feature>
<name>A0A8J8Q246_9EURY</name>
<keyword evidence="4" id="KW-1185">Reference proteome</keyword>
<evidence type="ECO:0000313" key="3">
    <source>
        <dbReference type="EMBL" id="TYL38735.1"/>
    </source>
</evidence>
<evidence type="ECO:0000256" key="1">
    <source>
        <dbReference type="SAM" id="MobiDB-lite"/>
    </source>
</evidence>
<accession>A0A8J8Q246</accession>
<dbReference type="CDD" id="cd00090">
    <property type="entry name" value="HTH_ARSR"/>
    <property type="match status" value="1"/>
</dbReference>
<dbReference type="GO" id="GO:0006355">
    <property type="term" value="P:regulation of DNA-templated transcription"/>
    <property type="evidence" value="ECO:0007669"/>
    <property type="project" value="InterPro"/>
</dbReference>
<dbReference type="InterPro" id="IPR012318">
    <property type="entry name" value="HTH_CRP"/>
</dbReference>
<dbReference type="Proteomes" id="UP000766904">
    <property type="component" value="Unassembled WGS sequence"/>
</dbReference>
<evidence type="ECO:0000259" key="2">
    <source>
        <dbReference type="SMART" id="SM00419"/>
    </source>
</evidence>
<dbReference type="RefSeq" id="WP_148857731.1">
    <property type="nucleotide sequence ID" value="NZ_PHNJ01000004.1"/>
</dbReference>
<dbReference type="Gene3D" id="1.10.10.10">
    <property type="entry name" value="Winged helix-like DNA-binding domain superfamily/Winged helix DNA-binding domain"/>
    <property type="match status" value="1"/>
</dbReference>
<dbReference type="InterPro" id="IPR036390">
    <property type="entry name" value="WH_DNA-bd_sf"/>
</dbReference>
<dbReference type="OrthoDB" id="330490at2157"/>
<comment type="caution">
    <text evidence="3">The sequence shown here is derived from an EMBL/GenBank/DDBJ whole genome shotgun (WGS) entry which is preliminary data.</text>
</comment>
<feature type="domain" description="HTH crp-type" evidence="2">
    <location>
        <begin position="42"/>
        <end position="89"/>
    </location>
</feature>
<organism evidence="3 4">
    <name type="scientific">Natronococcus pandeyae</name>
    <dbReference type="NCBI Taxonomy" id="2055836"/>
    <lineage>
        <taxon>Archaea</taxon>
        <taxon>Methanobacteriati</taxon>
        <taxon>Methanobacteriota</taxon>
        <taxon>Stenosarchaea group</taxon>
        <taxon>Halobacteria</taxon>
        <taxon>Halobacteriales</taxon>
        <taxon>Natrialbaceae</taxon>
        <taxon>Natronococcus</taxon>
    </lineage>
</organism>